<name>A0A0N5D2T1_THECL</name>
<dbReference type="SUPFAM" id="SSF57850">
    <property type="entry name" value="RING/U-box"/>
    <property type="match status" value="1"/>
</dbReference>
<evidence type="ECO:0000256" key="1">
    <source>
        <dbReference type="ARBA" id="ARBA00022723"/>
    </source>
</evidence>
<dbReference type="GO" id="GO:0008270">
    <property type="term" value="F:zinc ion binding"/>
    <property type="evidence" value="ECO:0007669"/>
    <property type="project" value="UniProtKB-KW"/>
</dbReference>
<keyword evidence="2" id="KW-0863">Zinc-finger</keyword>
<keyword evidence="5" id="KW-1185">Reference proteome</keyword>
<protein>
    <submittedName>
        <fullName evidence="6">RING-type domain-containing protein</fullName>
    </submittedName>
</protein>
<evidence type="ECO:0000313" key="6">
    <source>
        <dbReference type="WBParaSite" id="TCLT_0000720401-mRNA-1"/>
    </source>
</evidence>
<accession>A0A0N5D2T1</accession>
<organism evidence="6">
    <name type="scientific">Thelazia callipaeda</name>
    <name type="common">Oriental eyeworm</name>
    <name type="synonym">Parasitic nematode</name>
    <dbReference type="NCBI Taxonomy" id="103827"/>
    <lineage>
        <taxon>Eukaryota</taxon>
        <taxon>Metazoa</taxon>
        <taxon>Ecdysozoa</taxon>
        <taxon>Nematoda</taxon>
        <taxon>Chromadorea</taxon>
        <taxon>Rhabditida</taxon>
        <taxon>Spirurina</taxon>
        <taxon>Spiruromorpha</taxon>
        <taxon>Thelazioidea</taxon>
        <taxon>Thelaziidae</taxon>
        <taxon>Thelazia</taxon>
    </lineage>
</organism>
<dbReference type="AlphaFoldDB" id="A0A0N5D2T1"/>
<gene>
    <name evidence="4" type="ORF">TCLT_LOCUS7193</name>
</gene>
<dbReference type="InterPro" id="IPR017907">
    <property type="entry name" value="Znf_RING_CS"/>
</dbReference>
<dbReference type="EMBL" id="UYYF01004483">
    <property type="protein sequence ID" value="VDN04627.1"/>
    <property type="molecule type" value="Genomic_DNA"/>
</dbReference>
<reference evidence="4 5" key="2">
    <citation type="submission" date="2018-11" db="EMBL/GenBank/DDBJ databases">
        <authorList>
            <consortium name="Pathogen Informatics"/>
        </authorList>
    </citation>
    <scope>NUCLEOTIDE SEQUENCE [LARGE SCALE GENOMIC DNA]</scope>
</reference>
<reference evidence="6" key="1">
    <citation type="submission" date="2017-02" db="UniProtKB">
        <authorList>
            <consortium name="WormBaseParasite"/>
        </authorList>
    </citation>
    <scope>IDENTIFICATION</scope>
</reference>
<sequence>MSESDKKCDIRCRICMNMRAISEMQQILPCFHTFCHKCIAISTSFQSVLLLFFVIQNCAQIICRKLSQFETTYLNACKHEICTTCLEQSLQRRPPACIVEGCNKRVVEVEDTGFCYLCGTSVSDQYSINYKCKAKEDCNSIALNGFPSNSECSHDICMECLTEMICECEAMGIAPMCPVCHQCYTIESVKALRTLFPNKTEFFQKFDLDDGKMELLCKDESVTFVDLSTEFCFSARRQTIRVMTDSEYDTERILIFDKQGTIGDFIREIRNLLKIPVYEKIYGYFIKREDVLKDEEVDEEINISKDSLTKCITTLRLTPSCVIRVDTTGIVQNKSLTNL</sequence>
<keyword evidence="3" id="KW-0862">Zinc</keyword>
<evidence type="ECO:0000256" key="3">
    <source>
        <dbReference type="ARBA" id="ARBA00022833"/>
    </source>
</evidence>
<dbReference type="OrthoDB" id="1711136at2759"/>
<dbReference type="PROSITE" id="PS00518">
    <property type="entry name" value="ZF_RING_1"/>
    <property type="match status" value="2"/>
</dbReference>
<dbReference type="OMA" id="ECSHDIC"/>
<keyword evidence="1" id="KW-0479">Metal-binding</keyword>
<dbReference type="Proteomes" id="UP000276776">
    <property type="component" value="Unassembled WGS sequence"/>
</dbReference>
<evidence type="ECO:0000313" key="5">
    <source>
        <dbReference type="Proteomes" id="UP000276776"/>
    </source>
</evidence>
<dbReference type="WBParaSite" id="TCLT_0000720401-mRNA-1">
    <property type="protein sequence ID" value="TCLT_0000720401-mRNA-1"/>
    <property type="gene ID" value="TCLT_0000720401"/>
</dbReference>
<proteinExistence type="predicted"/>
<evidence type="ECO:0000256" key="2">
    <source>
        <dbReference type="ARBA" id="ARBA00022771"/>
    </source>
</evidence>
<evidence type="ECO:0000313" key="4">
    <source>
        <dbReference type="EMBL" id="VDN04627.1"/>
    </source>
</evidence>